<proteinExistence type="predicted"/>
<protein>
    <submittedName>
        <fullName evidence="2">Uncharacterized protein</fullName>
    </submittedName>
</protein>
<evidence type="ECO:0000256" key="1">
    <source>
        <dbReference type="SAM" id="MobiDB-lite"/>
    </source>
</evidence>
<feature type="region of interest" description="Disordered" evidence="1">
    <location>
        <begin position="1"/>
        <end position="34"/>
    </location>
</feature>
<evidence type="ECO:0000313" key="3">
    <source>
        <dbReference type="Proteomes" id="UP000507222"/>
    </source>
</evidence>
<feature type="compositionally biased region" description="Polar residues" evidence="1">
    <location>
        <begin position="1"/>
        <end position="19"/>
    </location>
</feature>
<name>A0A6J5UCV5_PRUAR</name>
<reference evidence="2 3" key="1">
    <citation type="submission" date="2020-05" db="EMBL/GenBank/DDBJ databases">
        <authorList>
            <person name="Campoy J."/>
            <person name="Schneeberger K."/>
            <person name="Spophaly S."/>
        </authorList>
    </citation>
    <scope>NUCLEOTIDE SEQUENCE [LARGE SCALE GENOMIC DNA]</scope>
    <source>
        <strain evidence="2">PruArmRojPasFocal</strain>
    </source>
</reference>
<evidence type="ECO:0000313" key="2">
    <source>
        <dbReference type="EMBL" id="CAB4273467.1"/>
    </source>
</evidence>
<gene>
    <name evidence="2" type="ORF">CURHAP_LOCUS21204</name>
</gene>
<accession>A0A6J5UCV5</accession>
<dbReference type="EMBL" id="CAEKDK010000003">
    <property type="protein sequence ID" value="CAB4273467.1"/>
    <property type="molecule type" value="Genomic_DNA"/>
</dbReference>
<sequence>MGSRSESSSQVTVATSGSSLFLPKRAPTPGSRDDGYCEAERFGFEPGPEFKFIWVLCPPNHGSGSGMMIWG</sequence>
<organism evidence="2 3">
    <name type="scientific">Prunus armeniaca</name>
    <name type="common">Apricot</name>
    <name type="synonym">Armeniaca vulgaris</name>
    <dbReference type="NCBI Taxonomy" id="36596"/>
    <lineage>
        <taxon>Eukaryota</taxon>
        <taxon>Viridiplantae</taxon>
        <taxon>Streptophyta</taxon>
        <taxon>Embryophyta</taxon>
        <taxon>Tracheophyta</taxon>
        <taxon>Spermatophyta</taxon>
        <taxon>Magnoliopsida</taxon>
        <taxon>eudicotyledons</taxon>
        <taxon>Gunneridae</taxon>
        <taxon>Pentapetalae</taxon>
        <taxon>rosids</taxon>
        <taxon>fabids</taxon>
        <taxon>Rosales</taxon>
        <taxon>Rosaceae</taxon>
        <taxon>Amygdaloideae</taxon>
        <taxon>Amygdaleae</taxon>
        <taxon>Prunus</taxon>
    </lineage>
</organism>
<dbReference type="AlphaFoldDB" id="A0A6J5UCV5"/>
<dbReference type="Proteomes" id="UP000507222">
    <property type="component" value="Unassembled WGS sequence"/>
</dbReference>